<organism evidence="8 9">
    <name type="scientific">Branchiostoma belcheri</name>
    <name type="common">Amphioxus</name>
    <dbReference type="NCBI Taxonomy" id="7741"/>
    <lineage>
        <taxon>Eukaryota</taxon>
        <taxon>Metazoa</taxon>
        <taxon>Chordata</taxon>
        <taxon>Cephalochordata</taxon>
        <taxon>Leptocardii</taxon>
        <taxon>Amphioxiformes</taxon>
        <taxon>Branchiostomatidae</taxon>
        <taxon>Branchiostoma</taxon>
    </lineage>
</organism>
<evidence type="ECO:0000256" key="6">
    <source>
        <dbReference type="ARBA" id="ARBA00023180"/>
    </source>
</evidence>
<dbReference type="OrthoDB" id="10037042at2759"/>
<accession>A0A6P5AG11</accession>
<evidence type="ECO:0000256" key="2">
    <source>
        <dbReference type="ARBA" id="ARBA00022692"/>
    </source>
</evidence>
<dbReference type="Gene3D" id="2.40.160.110">
    <property type="match status" value="1"/>
</dbReference>
<keyword evidence="5" id="KW-0472">Membrane</keyword>
<comment type="subcellular location">
    <subcellularLocation>
        <location evidence="1">Cell membrane</location>
        <topology evidence="1">Single-pass type I membrane protein</topology>
    </subcellularLocation>
</comment>
<dbReference type="RefSeq" id="XP_019645309.1">
    <property type="nucleotide sequence ID" value="XM_019789750.1"/>
</dbReference>
<keyword evidence="3 7" id="KW-0732">Signal</keyword>
<evidence type="ECO:0000256" key="4">
    <source>
        <dbReference type="ARBA" id="ARBA00022989"/>
    </source>
</evidence>
<evidence type="ECO:0000313" key="8">
    <source>
        <dbReference type="Proteomes" id="UP000515135"/>
    </source>
</evidence>
<dbReference type="GO" id="GO:0005886">
    <property type="term" value="C:plasma membrane"/>
    <property type="evidence" value="ECO:0007669"/>
    <property type="project" value="TreeGrafter"/>
</dbReference>
<reference evidence="9" key="1">
    <citation type="submission" date="2025-08" db="UniProtKB">
        <authorList>
            <consortium name="RefSeq"/>
        </authorList>
    </citation>
    <scope>IDENTIFICATION</scope>
    <source>
        <tissue evidence="9">Gonad</tissue>
    </source>
</reference>
<dbReference type="PANTHER" id="PTHR11506">
    <property type="entry name" value="LYSOSOME-ASSOCIATED MEMBRANE GLYCOPROTEIN"/>
    <property type="match status" value="1"/>
</dbReference>
<dbReference type="InterPro" id="IPR002000">
    <property type="entry name" value="Lysosome-assoc_membr_glycop"/>
</dbReference>
<dbReference type="KEGG" id="bbel:109486061"/>
<dbReference type="GO" id="GO:0031902">
    <property type="term" value="C:late endosome membrane"/>
    <property type="evidence" value="ECO:0007669"/>
    <property type="project" value="TreeGrafter"/>
</dbReference>
<dbReference type="GO" id="GO:0072594">
    <property type="term" value="P:establishment of protein localization to organelle"/>
    <property type="evidence" value="ECO:0007669"/>
    <property type="project" value="TreeGrafter"/>
</dbReference>
<evidence type="ECO:0000256" key="7">
    <source>
        <dbReference type="SAM" id="SignalP"/>
    </source>
</evidence>
<dbReference type="PANTHER" id="PTHR11506:SF35">
    <property type="entry name" value="LYSOSOME-ASSOCIATED MEMBRANE GLYCOPROTEIN 5"/>
    <property type="match status" value="1"/>
</dbReference>
<name>A0A6P5AG11_BRABE</name>
<gene>
    <name evidence="9" type="primary">LOC109486061</name>
</gene>
<feature type="chain" id="PRO_5027893545" evidence="7">
    <location>
        <begin position="25"/>
        <end position="214"/>
    </location>
</feature>
<keyword evidence="2" id="KW-0812">Transmembrane</keyword>
<evidence type="ECO:0000256" key="3">
    <source>
        <dbReference type="ARBA" id="ARBA00022729"/>
    </source>
</evidence>
<proteinExistence type="predicted"/>
<dbReference type="GeneID" id="109486061"/>
<sequence length="214" mass="24451">MTYPHIVAVGLVVLCLCCSIPVGGEEMAGTPPEVGHYAVKNKHGETCFLADLAATFRIRYVKTDNTTAAAEYALPGNCSVAYESTCPNRLDGENQAVLLLHVPWDWDFGLYLRFSREKLVMEHFWLAEAVVYYRQDPSLFPDAKFPNHFFSPFLNNLREMETRSGFFRRRSFLCESGLTVFNLTFPYFDEAPGVHPNADLIFDYIHVQPFDVRY</sequence>
<keyword evidence="6" id="KW-0325">Glycoprotein</keyword>
<dbReference type="AlphaFoldDB" id="A0A6P5AG11"/>
<evidence type="ECO:0000313" key="9">
    <source>
        <dbReference type="RefSeq" id="XP_019645309.1"/>
    </source>
</evidence>
<evidence type="ECO:0000256" key="5">
    <source>
        <dbReference type="ARBA" id="ARBA00023136"/>
    </source>
</evidence>
<feature type="signal peptide" evidence="7">
    <location>
        <begin position="1"/>
        <end position="24"/>
    </location>
</feature>
<dbReference type="Proteomes" id="UP000515135">
    <property type="component" value="Unplaced"/>
</dbReference>
<protein>
    <submittedName>
        <fullName evidence="9">Uncharacterized protein LOC109486061</fullName>
    </submittedName>
</protein>
<keyword evidence="8" id="KW-1185">Reference proteome</keyword>
<dbReference type="GO" id="GO:0005765">
    <property type="term" value="C:lysosomal membrane"/>
    <property type="evidence" value="ECO:0007669"/>
    <property type="project" value="TreeGrafter"/>
</dbReference>
<keyword evidence="4" id="KW-1133">Transmembrane helix</keyword>
<evidence type="ECO:0000256" key="1">
    <source>
        <dbReference type="ARBA" id="ARBA00004251"/>
    </source>
</evidence>